<dbReference type="Gene3D" id="1.10.510.10">
    <property type="entry name" value="Transferase(Phosphotransferase) domain 1"/>
    <property type="match status" value="1"/>
</dbReference>
<organism evidence="4 5">
    <name type="scientific">Rhizophagus irregularis</name>
    <dbReference type="NCBI Taxonomy" id="588596"/>
    <lineage>
        <taxon>Eukaryota</taxon>
        <taxon>Fungi</taxon>
        <taxon>Fungi incertae sedis</taxon>
        <taxon>Mucoromycota</taxon>
        <taxon>Glomeromycotina</taxon>
        <taxon>Glomeromycetes</taxon>
        <taxon>Glomerales</taxon>
        <taxon>Glomeraceae</taxon>
        <taxon>Rhizophagus</taxon>
    </lineage>
</organism>
<dbReference type="InterPro" id="IPR011990">
    <property type="entry name" value="TPR-like_helical_dom_sf"/>
</dbReference>
<feature type="binding site" evidence="2">
    <location>
        <position position="75"/>
    </location>
    <ligand>
        <name>ATP</name>
        <dbReference type="ChEBI" id="CHEBI:30616"/>
    </ligand>
</feature>
<gene>
    <name evidence="4" type="ORF">RhiirC2_793848</name>
</gene>
<accession>A0A2N1MEP0</accession>
<dbReference type="EMBL" id="LLXL01002731">
    <property type="protein sequence ID" value="PKK60092.1"/>
    <property type="molecule type" value="Genomic_DNA"/>
</dbReference>
<protein>
    <submittedName>
        <fullName evidence="4">Kinase-like protein</fullName>
    </submittedName>
</protein>
<keyword evidence="2" id="KW-0067">ATP-binding</keyword>
<dbReference type="InterPro" id="IPR006597">
    <property type="entry name" value="Sel1-like"/>
</dbReference>
<dbReference type="SUPFAM" id="SSF56112">
    <property type="entry name" value="Protein kinase-like (PK-like)"/>
    <property type="match status" value="1"/>
</dbReference>
<dbReference type="InterPro" id="IPR001245">
    <property type="entry name" value="Ser-Thr/Tyr_kinase_cat_dom"/>
</dbReference>
<evidence type="ECO:0000256" key="2">
    <source>
        <dbReference type="PROSITE-ProRule" id="PRU10141"/>
    </source>
</evidence>
<dbReference type="VEuPathDB" id="FungiDB:FUN_014129"/>
<dbReference type="InterPro" id="IPR017441">
    <property type="entry name" value="Protein_kinase_ATP_BS"/>
</dbReference>
<evidence type="ECO:0000313" key="5">
    <source>
        <dbReference type="Proteomes" id="UP000233469"/>
    </source>
</evidence>
<comment type="similarity">
    <text evidence="1">Belongs to the sel-1 family.</text>
</comment>
<feature type="domain" description="Protein kinase" evidence="3">
    <location>
        <begin position="36"/>
        <end position="285"/>
    </location>
</feature>
<dbReference type="Pfam" id="PF07714">
    <property type="entry name" value="PK_Tyr_Ser-Thr"/>
    <property type="match status" value="1"/>
</dbReference>
<keyword evidence="4" id="KW-0418">Kinase</keyword>
<keyword evidence="4" id="KW-0808">Transferase</keyword>
<dbReference type="Gene3D" id="1.25.40.10">
    <property type="entry name" value="Tetratricopeptide repeat domain"/>
    <property type="match status" value="2"/>
</dbReference>
<dbReference type="SUPFAM" id="SSF81901">
    <property type="entry name" value="HCP-like"/>
    <property type="match status" value="2"/>
</dbReference>
<reference evidence="4 5" key="2">
    <citation type="submission" date="2017-10" db="EMBL/GenBank/DDBJ databases">
        <title>Extensive intraspecific genome diversity in a model arbuscular mycorrhizal fungus.</title>
        <authorList>
            <person name="Chen E.C.H."/>
            <person name="Morin E."/>
            <person name="Baudet D."/>
            <person name="Noel J."/>
            <person name="Ndikumana S."/>
            <person name="Charron P."/>
            <person name="St-Onge C."/>
            <person name="Giorgi J."/>
            <person name="Grigoriev I.V."/>
            <person name="Roux C."/>
            <person name="Martin F.M."/>
            <person name="Corradi N."/>
        </authorList>
    </citation>
    <scope>NUCLEOTIDE SEQUENCE [LARGE SCALE GENOMIC DNA]</scope>
    <source>
        <strain evidence="4 5">C2</strain>
    </source>
</reference>
<dbReference type="Proteomes" id="UP000233469">
    <property type="component" value="Unassembled WGS sequence"/>
</dbReference>
<dbReference type="PANTHER" id="PTHR11102:SF160">
    <property type="entry name" value="ERAD-ASSOCIATED E3 UBIQUITIN-PROTEIN LIGASE COMPONENT HRD3"/>
    <property type="match status" value="1"/>
</dbReference>
<dbReference type="GO" id="GO:0004672">
    <property type="term" value="F:protein kinase activity"/>
    <property type="evidence" value="ECO:0007669"/>
    <property type="project" value="InterPro"/>
</dbReference>
<dbReference type="SMART" id="SM00671">
    <property type="entry name" value="SEL1"/>
    <property type="match status" value="7"/>
</dbReference>
<dbReference type="VEuPathDB" id="FungiDB:RhiirA1_536095"/>
<evidence type="ECO:0000313" key="4">
    <source>
        <dbReference type="EMBL" id="PKK60092.1"/>
    </source>
</evidence>
<dbReference type="Pfam" id="PF08238">
    <property type="entry name" value="Sel1"/>
    <property type="match status" value="7"/>
</dbReference>
<evidence type="ECO:0000256" key="1">
    <source>
        <dbReference type="ARBA" id="ARBA00038101"/>
    </source>
</evidence>
<sequence length="790" mass="91354">MANSFESKISDTNEWAQLIEDAITKDFISYHDYNEFQNLQLIGSGVFGKVYRATWKSQDTIVALKSFEFNNYVMKEILNEVQLLRKVNFHKNVIQFFGITKRKSNEKIDSEYLFIFEYANGGTLRDYLENNFYKLDWNIKLQFAIQIADAVSCLHQNDIIHCDLNSHNIPVHQSIIKLADFGLSHRIAEVSSNNNDVFGTLPCIDPQAFVVNNYKASKKSDVYSVGVLFWEISSGQKPFKSYGMPYPRLILEILNGKRETPVSECWQNNPDNRPDIQQVVSDLKLINLVTNEIKIYESTVSNIENNIPINNDNSIKDNSSSYINHLLQIKYNKLIEKYYDRMQIDENLSITNIDLNENEIIVNELLLLYEDAIKKGIYKNDYIQLIKQHIILKNKSENEIFHNLLNLLNNKSKQNTLILLADFYRFEIGTEKNEVKAFKLYKEAAEKGQINAIGQLGLCYQNGVGTEKNVVKAFEKYIEAAGKAFEKYKEAAEKGQINAIGQLGICYQNGIGTEKNEVKAFEKYKEAAEKDQIDAIYQLGYCYQKGIGTEKNELKVFEKYKEAAEKGHICAIYNVGICYQIGIGTVKNELKAFEKFKEAAEKGYTCAIFDIGSCYQNGIGTEKNEIKAFEKYKEAAERGHINAIFLLGYYYQNGIGTEKNKIRAFELYKASKLYKIAAKISEAYQSGKYCENCYMQYANITYKWCKPCQINHLKNNFTNWTSGNEKIDCFIQKIQLEINNYNDIIIEWIPYNQFTDKDGKCNFLKIWKNGPLYYSHNKRIFLRNQIKELL</sequence>
<proteinExistence type="inferred from homology"/>
<dbReference type="PANTHER" id="PTHR11102">
    <property type="entry name" value="SEL-1-LIKE PROTEIN"/>
    <property type="match status" value="1"/>
</dbReference>
<dbReference type="InterPro" id="IPR050767">
    <property type="entry name" value="Sel1_AlgK"/>
</dbReference>
<evidence type="ECO:0000259" key="3">
    <source>
        <dbReference type="PROSITE" id="PS50011"/>
    </source>
</evidence>
<dbReference type="PROSITE" id="PS50011">
    <property type="entry name" value="PROTEIN_KINASE_DOM"/>
    <property type="match status" value="1"/>
</dbReference>
<comment type="caution">
    <text evidence="4">The sequence shown here is derived from an EMBL/GenBank/DDBJ whole genome shotgun (WGS) entry which is preliminary data.</text>
</comment>
<name>A0A2N1MEP0_9GLOM</name>
<dbReference type="AlphaFoldDB" id="A0A2N1MEP0"/>
<dbReference type="InterPro" id="IPR011009">
    <property type="entry name" value="Kinase-like_dom_sf"/>
</dbReference>
<dbReference type="SMART" id="SM00220">
    <property type="entry name" value="S_TKc"/>
    <property type="match status" value="1"/>
</dbReference>
<reference evidence="4 5" key="1">
    <citation type="submission" date="2016-04" db="EMBL/GenBank/DDBJ databases">
        <title>Genome analyses suggest a sexual origin of heterokaryosis in a supposedly ancient asexual fungus.</title>
        <authorList>
            <person name="Ropars J."/>
            <person name="Sedzielewska K."/>
            <person name="Noel J."/>
            <person name="Charron P."/>
            <person name="Farinelli L."/>
            <person name="Marton T."/>
            <person name="Kruger M."/>
            <person name="Pelin A."/>
            <person name="Brachmann A."/>
            <person name="Corradi N."/>
        </authorList>
    </citation>
    <scope>NUCLEOTIDE SEQUENCE [LARGE SCALE GENOMIC DNA]</scope>
    <source>
        <strain evidence="4 5">C2</strain>
    </source>
</reference>
<keyword evidence="2" id="KW-0547">Nucleotide-binding</keyword>
<dbReference type="PROSITE" id="PS00107">
    <property type="entry name" value="PROTEIN_KINASE_ATP"/>
    <property type="match status" value="1"/>
</dbReference>
<dbReference type="VEuPathDB" id="FungiDB:RhiirFUN_010110"/>
<dbReference type="InterPro" id="IPR000719">
    <property type="entry name" value="Prot_kinase_dom"/>
</dbReference>
<dbReference type="GO" id="GO:0005524">
    <property type="term" value="F:ATP binding"/>
    <property type="evidence" value="ECO:0007669"/>
    <property type="project" value="UniProtKB-UniRule"/>
</dbReference>